<dbReference type="SMART" id="SM00360">
    <property type="entry name" value="RRM"/>
    <property type="match status" value="1"/>
</dbReference>
<dbReference type="InterPro" id="IPR012677">
    <property type="entry name" value="Nucleotide-bd_a/b_plait_sf"/>
</dbReference>
<evidence type="ECO:0000256" key="1">
    <source>
        <dbReference type="ARBA" id="ARBA00022664"/>
    </source>
</evidence>
<evidence type="ECO:0000259" key="5">
    <source>
        <dbReference type="PROSITE" id="PS50102"/>
    </source>
</evidence>
<evidence type="ECO:0000256" key="3">
    <source>
        <dbReference type="ARBA" id="ARBA00023187"/>
    </source>
</evidence>
<keyword evidence="2" id="KW-0747">Spliceosome</keyword>
<evidence type="ECO:0000256" key="2">
    <source>
        <dbReference type="ARBA" id="ARBA00022728"/>
    </source>
</evidence>
<keyword evidence="1" id="KW-0507">mRNA processing</keyword>
<dbReference type="PROSITE" id="PS50102">
    <property type="entry name" value="RRM"/>
    <property type="match status" value="1"/>
</dbReference>
<dbReference type="PANTHER" id="PTHR23147">
    <property type="entry name" value="SERINE/ARGININE RICH SPLICING FACTOR"/>
    <property type="match status" value="1"/>
</dbReference>
<dbReference type="Pfam" id="PF00076">
    <property type="entry name" value="RRM_1"/>
    <property type="match status" value="1"/>
</dbReference>
<accession>A0ABQ5B3P7</accession>
<dbReference type="InterPro" id="IPR050907">
    <property type="entry name" value="SRSF"/>
</dbReference>
<proteinExistence type="predicted"/>
<keyword evidence="3" id="KW-0508">mRNA splicing</keyword>
<feature type="domain" description="RRM" evidence="5">
    <location>
        <begin position="16"/>
        <end position="93"/>
    </location>
</feature>
<dbReference type="InterPro" id="IPR035979">
    <property type="entry name" value="RBD_domain_sf"/>
</dbReference>
<dbReference type="InterPro" id="IPR000504">
    <property type="entry name" value="RRM_dom"/>
</dbReference>
<gene>
    <name evidence="6" type="ORF">Tco_0842533</name>
</gene>
<dbReference type="CDD" id="cd00590">
    <property type="entry name" value="RRM_SF"/>
    <property type="match status" value="1"/>
</dbReference>
<organism evidence="6 7">
    <name type="scientific">Tanacetum coccineum</name>
    <dbReference type="NCBI Taxonomy" id="301880"/>
    <lineage>
        <taxon>Eukaryota</taxon>
        <taxon>Viridiplantae</taxon>
        <taxon>Streptophyta</taxon>
        <taxon>Embryophyta</taxon>
        <taxon>Tracheophyta</taxon>
        <taxon>Spermatophyta</taxon>
        <taxon>Magnoliopsida</taxon>
        <taxon>eudicotyledons</taxon>
        <taxon>Gunneridae</taxon>
        <taxon>Pentapetalae</taxon>
        <taxon>asterids</taxon>
        <taxon>campanulids</taxon>
        <taxon>Asterales</taxon>
        <taxon>Asteraceae</taxon>
        <taxon>Asteroideae</taxon>
        <taxon>Anthemideae</taxon>
        <taxon>Anthemidinae</taxon>
        <taxon>Tanacetum</taxon>
    </lineage>
</organism>
<dbReference type="Proteomes" id="UP001151760">
    <property type="component" value="Unassembled WGS sequence"/>
</dbReference>
<sequence length="192" mass="21758">MGSQRSKEYEVQKISTSVFVTNFPHHVTAKDLWNTCKQYGYVVDAFIPNRRSKGGKRFGFVRFIKVFEIEHLVNNLCTVWVGHHKICANLARFQMAPLNKSYNQPNNAETRNNIGAHKDKGLNESTNSYAHVVKGSKPQYVVSENIPALTLDDSCLNQHNYTCCLMGKVKEFASLSNLKMVLANEGFNNIEL</sequence>
<protein>
    <submittedName>
        <fullName evidence="6">Nucleotide-binding alpha-beta plait domain-containing protein</fullName>
    </submittedName>
</protein>
<dbReference type="SUPFAM" id="SSF54928">
    <property type="entry name" value="RNA-binding domain, RBD"/>
    <property type="match status" value="1"/>
</dbReference>
<comment type="caution">
    <text evidence="6">The sequence shown here is derived from an EMBL/GenBank/DDBJ whole genome shotgun (WGS) entry which is preliminary data.</text>
</comment>
<evidence type="ECO:0000256" key="4">
    <source>
        <dbReference type="PROSITE-ProRule" id="PRU00176"/>
    </source>
</evidence>
<dbReference type="EMBL" id="BQNB010012801">
    <property type="protein sequence ID" value="GJT08071.1"/>
    <property type="molecule type" value="Genomic_DNA"/>
</dbReference>
<name>A0ABQ5B3P7_9ASTR</name>
<reference evidence="6" key="2">
    <citation type="submission" date="2022-01" db="EMBL/GenBank/DDBJ databases">
        <authorList>
            <person name="Yamashiro T."/>
            <person name="Shiraishi A."/>
            <person name="Satake H."/>
            <person name="Nakayama K."/>
        </authorList>
    </citation>
    <scope>NUCLEOTIDE SEQUENCE</scope>
</reference>
<evidence type="ECO:0000313" key="6">
    <source>
        <dbReference type="EMBL" id="GJT08071.1"/>
    </source>
</evidence>
<reference evidence="6" key="1">
    <citation type="journal article" date="2022" name="Int. J. Mol. Sci.">
        <title>Draft Genome of Tanacetum Coccineum: Genomic Comparison of Closely Related Tanacetum-Family Plants.</title>
        <authorList>
            <person name="Yamashiro T."/>
            <person name="Shiraishi A."/>
            <person name="Nakayama K."/>
            <person name="Satake H."/>
        </authorList>
    </citation>
    <scope>NUCLEOTIDE SEQUENCE</scope>
</reference>
<keyword evidence="4" id="KW-0694">RNA-binding</keyword>
<dbReference type="Gene3D" id="3.30.70.330">
    <property type="match status" value="1"/>
</dbReference>
<evidence type="ECO:0000313" key="7">
    <source>
        <dbReference type="Proteomes" id="UP001151760"/>
    </source>
</evidence>
<keyword evidence="7" id="KW-1185">Reference proteome</keyword>